<dbReference type="GO" id="GO:0005524">
    <property type="term" value="F:ATP binding"/>
    <property type="evidence" value="ECO:0007669"/>
    <property type="project" value="UniProtKB-KW"/>
</dbReference>
<accession>A0A5P1FQB4</accession>
<dbReference type="PANTHER" id="PTHR11093">
    <property type="entry name" value="RUVB-RELATED REPTIN AND PONTIN"/>
    <property type="match status" value="1"/>
</dbReference>
<reference evidence="5" key="1">
    <citation type="journal article" date="2017" name="Nat. Commun.">
        <title>The asparagus genome sheds light on the origin and evolution of a young Y chromosome.</title>
        <authorList>
            <person name="Harkess A."/>
            <person name="Zhou J."/>
            <person name="Xu C."/>
            <person name="Bowers J.E."/>
            <person name="Van der Hulst R."/>
            <person name="Ayyampalayam S."/>
            <person name="Mercati F."/>
            <person name="Riccardi P."/>
            <person name="McKain M.R."/>
            <person name="Kakrana A."/>
            <person name="Tang H."/>
            <person name="Ray J."/>
            <person name="Groenendijk J."/>
            <person name="Arikit S."/>
            <person name="Mathioni S.M."/>
            <person name="Nakano M."/>
            <person name="Shan H."/>
            <person name="Telgmann-Rauber A."/>
            <person name="Kanno A."/>
            <person name="Yue Z."/>
            <person name="Chen H."/>
            <person name="Li W."/>
            <person name="Chen Y."/>
            <person name="Xu X."/>
            <person name="Zhang Y."/>
            <person name="Luo S."/>
            <person name="Chen H."/>
            <person name="Gao J."/>
            <person name="Mao Z."/>
            <person name="Pires J.C."/>
            <person name="Luo M."/>
            <person name="Kudrna D."/>
            <person name="Wing R.A."/>
            <person name="Meyers B.C."/>
            <person name="Yi K."/>
            <person name="Kong H."/>
            <person name="Lavrijsen P."/>
            <person name="Sunseri F."/>
            <person name="Falavigna A."/>
            <person name="Ye Y."/>
            <person name="Leebens-Mack J.H."/>
            <person name="Chen G."/>
        </authorList>
    </citation>
    <scope>NUCLEOTIDE SEQUENCE [LARGE SCALE GENOMIC DNA]</scope>
    <source>
        <strain evidence="5">cv. DH0086</strain>
    </source>
</reference>
<keyword evidence="1" id="KW-0804">Transcription</keyword>
<comment type="catalytic activity">
    <reaction evidence="1">
        <text>ATP + H2O = ADP + phosphate + H(+)</text>
        <dbReference type="Rhea" id="RHEA:13065"/>
        <dbReference type="ChEBI" id="CHEBI:15377"/>
        <dbReference type="ChEBI" id="CHEBI:15378"/>
        <dbReference type="ChEBI" id="CHEBI:30616"/>
        <dbReference type="ChEBI" id="CHEBI:43474"/>
        <dbReference type="ChEBI" id="CHEBI:456216"/>
        <dbReference type="EC" id="3.6.4.12"/>
    </reaction>
</comment>
<dbReference type="GO" id="GO:0003678">
    <property type="term" value="F:DNA helicase activity"/>
    <property type="evidence" value="ECO:0007669"/>
    <property type="project" value="UniProtKB-EC"/>
</dbReference>
<name>A0A5P1FQB4_ASPOF</name>
<keyword evidence="1" id="KW-0539">Nucleus</keyword>
<keyword evidence="1" id="KW-0378">Hydrolase</keyword>
<dbReference type="InterPro" id="IPR027417">
    <property type="entry name" value="P-loop_NTPase"/>
</dbReference>
<dbReference type="GO" id="GO:0016787">
    <property type="term" value="F:hydrolase activity"/>
    <property type="evidence" value="ECO:0007669"/>
    <property type="project" value="UniProtKB-KW"/>
</dbReference>
<organism evidence="4 5">
    <name type="scientific">Asparagus officinalis</name>
    <name type="common">Garden asparagus</name>
    <dbReference type="NCBI Taxonomy" id="4686"/>
    <lineage>
        <taxon>Eukaryota</taxon>
        <taxon>Viridiplantae</taxon>
        <taxon>Streptophyta</taxon>
        <taxon>Embryophyta</taxon>
        <taxon>Tracheophyta</taxon>
        <taxon>Spermatophyta</taxon>
        <taxon>Magnoliopsida</taxon>
        <taxon>Liliopsida</taxon>
        <taxon>Asparagales</taxon>
        <taxon>Asparagaceae</taxon>
        <taxon>Asparagoideae</taxon>
        <taxon>Asparagus</taxon>
    </lineage>
</organism>
<dbReference type="Proteomes" id="UP000243459">
    <property type="component" value="Chromosome 1"/>
</dbReference>
<dbReference type="AlphaFoldDB" id="A0A5P1FQB4"/>
<evidence type="ECO:0000313" key="4">
    <source>
        <dbReference type="EMBL" id="ONK80292.1"/>
    </source>
</evidence>
<evidence type="ECO:0000256" key="2">
    <source>
        <dbReference type="SAM" id="Phobius"/>
    </source>
</evidence>
<sequence>MTLEAEILSSRYTKSVIKSCAAMPYVEAQARMDDRGTDMTSPHGIPVDLLHCLVIIRTETYGPTEMIQILAIRAQVEELSNIVASGGLGGEVFIWDIEAGLLPVTKSVDAAEDCLSSLQTEETKNADVNGPKGIISSIGISIVVGWAYLLGIPCLLISWQG</sequence>
<keyword evidence="2" id="KW-0812">Transmembrane</keyword>
<dbReference type="Gene3D" id="3.40.50.300">
    <property type="entry name" value="P-loop containing nucleotide triphosphate hydrolases"/>
    <property type="match status" value="1"/>
</dbReference>
<keyword evidence="1" id="KW-0347">Helicase</keyword>
<keyword evidence="2" id="KW-1133">Transmembrane helix</keyword>
<keyword evidence="1" id="KW-0547">Nucleotide-binding</keyword>
<keyword evidence="2" id="KW-0472">Membrane</keyword>
<dbReference type="Gramene" id="ONK80292">
    <property type="protein sequence ID" value="ONK80292"/>
    <property type="gene ID" value="A4U43_C01F16010"/>
</dbReference>
<protein>
    <recommendedName>
        <fullName evidence="1">RuvB-like helicase</fullName>
        <ecNumber evidence="1">3.6.4.12</ecNumber>
    </recommendedName>
</protein>
<evidence type="ECO:0000259" key="3">
    <source>
        <dbReference type="Pfam" id="PF06068"/>
    </source>
</evidence>
<keyword evidence="5" id="KW-1185">Reference proteome</keyword>
<evidence type="ECO:0000313" key="5">
    <source>
        <dbReference type="Proteomes" id="UP000243459"/>
    </source>
</evidence>
<comment type="similarity">
    <text evidence="1">Belongs to the RuvB family.</text>
</comment>
<feature type="domain" description="TIP49 P-loop" evidence="3">
    <location>
        <begin position="35"/>
        <end position="61"/>
    </location>
</feature>
<dbReference type="InterPro" id="IPR027238">
    <property type="entry name" value="RuvB-like"/>
</dbReference>
<dbReference type="InterPro" id="IPR010339">
    <property type="entry name" value="TIP49_P-loop"/>
</dbReference>
<dbReference type="Pfam" id="PF06068">
    <property type="entry name" value="TIP49"/>
    <property type="match status" value="1"/>
</dbReference>
<proteinExistence type="inferred from homology"/>
<dbReference type="EMBL" id="CM007381">
    <property type="protein sequence ID" value="ONK80292.1"/>
    <property type="molecule type" value="Genomic_DNA"/>
</dbReference>
<keyword evidence="1" id="KW-0805">Transcription regulation</keyword>
<keyword evidence="1" id="KW-0067">ATP-binding</keyword>
<evidence type="ECO:0000256" key="1">
    <source>
        <dbReference type="RuleBase" id="RU363048"/>
    </source>
</evidence>
<feature type="transmembrane region" description="Helical" evidence="2">
    <location>
        <begin position="134"/>
        <end position="159"/>
    </location>
</feature>
<dbReference type="EC" id="3.6.4.12" evidence="1"/>
<gene>
    <name evidence="4" type="ORF">A4U43_C01F16010</name>
</gene>